<dbReference type="PANTHER" id="PTHR30026">
    <property type="entry name" value="OUTER MEMBRANE PROTEIN TOLC"/>
    <property type="match status" value="1"/>
</dbReference>
<keyword evidence="10" id="KW-1185">Reference proteome</keyword>
<dbReference type="EMBL" id="RKHR01000006">
    <property type="protein sequence ID" value="ROR98812.1"/>
    <property type="molecule type" value="Genomic_DNA"/>
</dbReference>
<gene>
    <name evidence="9" type="ORF">EDC56_3047</name>
</gene>
<evidence type="ECO:0000256" key="5">
    <source>
        <dbReference type="ARBA" id="ARBA00022692"/>
    </source>
</evidence>
<comment type="similarity">
    <text evidence="2">Belongs to the outer membrane factor (OMF) (TC 1.B.17) family.</text>
</comment>
<dbReference type="Gene3D" id="1.20.1600.10">
    <property type="entry name" value="Outer membrane efflux proteins (OEP)"/>
    <property type="match status" value="1"/>
</dbReference>
<dbReference type="NCBIfam" id="TIGR01844">
    <property type="entry name" value="type_I_sec_TolC"/>
    <property type="match status" value="1"/>
</dbReference>
<dbReference type="GO" id="GO:1990281">
    <property type="term" value="C:efflux pump complex"/>
    <property type="evidence" value="ECO:0007669"/>
    <property type="project" value="TreeGrafter"/>
</dbReference>
<evidence type="ECO:0000256" key="8">
    <source>
        <dbReference type="SAM" id="SignalP"/>
    </source>
</evidence>
<proteinExistence type="inferred from homology"/>
<dbReference type="Proteomes" id="UP000275394">
    <property type="component" value="Unassembled WGS sequence"/>
</dbReference>
<evidence type="ECO:0000256" key="6">
    <source>
        <dbReference type="ARBA" id="ARBA00023136"/>
    </source>
</evidence>
<dbReference type="GO" id="GO:0015562">
    <property type="term" value="F:efflux transmembrane transporter activity"/>
    <property type="evidence" value="ECO:0007669"/>
    <property type="project" value="InterPro"/>
</dbReference>
<dbReference type="InterPro" id="IPR003423">
    <property type="entry name" value="OMP_efflux"/>
</dbReference>
<keyword evidence="4" id="KW-1134">Transmembrane beta strand</keyword>
<dbReference type="GO" id="GO:0015288">
    <property type="term" value="F:porin activity"/>
    <property type="evidence" value="ECO:0007669"/>
    <property type="project" value="TreeGrafter"/>
</dbReference>
<evidence type="ECO:0000313" key="9">
    <source>
        <dbReference type="EMBL" id="ROR98812.1"/>
    </source>
</evidence>
<evidence type="ECO:0000256" key="2">
    <source>
        <dbReference type="ARBA" id="ARBA00007613"/>
    </source>
</evidence>
<accession>A0A3N2DG93</accession>
<keyword evidence="6" id="KW-0472">Membrane</keyword>
<keyword evidence="7" id="KW-0998">Cell outer membrane</keyword>
<evidence type="ECO:0000256" key="1">
    <source>
        <dbReference type="ARBA" id="ARBA00004442"/>
    </source>
</evidence>
<feature type="signal peptide" evidence="8">
    <location>
        <begin position="1"/>
        <end position="23"/>
    </location>
</feature>
<dbReference type="OrthoDB" id="9813458at2"/>
<keyword evidence="5" id="KW-0812">Transmembrane</keyword>
<organism evidence="9 10">
    <name type="scientific">Sinobacterium caligoides</name>
    <dbReference type="NCBI Taxonomy" id="933926"/>
    <lineage>
        <taxon>Bacteria</taxon>
        <taxon>Pseudomonadati</taxon>
        <taxon>Pseudomonadota</taxon>
        <taxon>Gammaproteobacteria</taxon>
        <taxon>Cellvibrionales</taxon>
        <taxon>Spongiibacteraceae</taxon>
        <taxon>Sinobacterium</taxon>
    </lineage>
</organism>
<reference evidence="9 10" key="1">
    <citation type="submission" date="2018-11" db="EMBL/GenBank/DDBJ databases">
        <title>Genomic Encyclopedia of Type Strains, Phase IV (KMG-IV): sequencing the most valuable type-strain genomes for metagenomic binning, comparative biology and taxonomic classification.</title>
        <authorList>
            <person name="Goeker M."/>
        </authorList>
    </citation>
    <scope>NUCLEOTIDE SEQUENCE [LARGE SCALE GENOMIC DNA]</scope>
    <source>
        <strain evidence="9 10">DSM 100316</strain>
    </source>
</reference>
<keyword evidence="3" id="KW-0813">Transport</keyword>
<protein>
    <submittedName>
        <fullName evidence="9">Outer membrane protein</fullName>
    </submittedName>
</protein>
<comment type="subcellular location">
    <subcellularLocation>
        <location evidence="1">Cell outer membrane</location>
    </subcellularLocation>
</comment>
<dbReference type="GO" id="GO:0009279">
    <property type="term" value="C:cell outer membrane"/>
    <property type="evidence" value="ECO:0007669"/>
    <property type="project" value="UniProtKB-SubCell"/>
</dbReference>
<dbReference type="Pfam" id="PF02321">
    <property type="entry name" value="OEP"/>
    <property type="match status" value="2"/>
</dbReference>
<evidence type="ECO:0000256" key="3">
    <source>
        <dbReference type="ARBA" id="ARBA00022448"/>
    </source>
</evidence>
<dbReference type="SUPFAM" id="SSF56954">
    <property type="entry name" value="Outer membrane efflux proteins (OEP)"/>
    <property type="match status" value="1"/>
</dbReference>
<evidence type="ECO:0000256" key="4">
    <source>
        <dbReference type="ARBA" id="ARBA00022452"/>
    </source>
</evidence>
<dbReference type="InterPro" id="IPR051906">
    <property type="entry name" value="TolC-like"/>
</dbReference>
<dbReference type="RefSeq" id="WP_123713386.1">
    <property type="nucleotide sequence ID" value="NZ_RKHR01000006.1"/>
</dbReference>
<evidence type="ECO:0000256" key="7">
    <source>
        <dbReference type="ARBA" id="ARBA00023237"/>
    </source>
</evidence>
<comment type="caution">
    <text evidence="9">The sequence shown here is derived from an EMBL/GenBank/DDBJ whole genome shotgun (WGS) entry which is preliminary data.</text>
</comment>
<dbReference type="AlphaFoldDB" id="A0A3N2DG93"/>
<evidence type="ECO:0000313" key="10">
    <source>
        <dbReference type="Proteomes" id="UP000275394"/>
    </source>
</evidence>
<keyword evidence="8" id="KW-0732">Signal</keyword>
<name>A0A3N2DG93_9GAMM</name>
<sequence length="461" mass="50939">MGFNHKQTLLAAALALFSASTLADNLAQIYELAVMNDPEIRQAEATFKANQESENIGRSALLPQINANANYTRTDRDIDGQQGVSDTGAPILIDGNQKGTDKGWGIQLEQQLFNMPAWFNFQAGKLESERAQAQFSADQQALIVRVAEDYFNILEAEENLYASKAREKANKRRLEQTQQRYDVGLIPITDVHEARAAYDSSYAQRLGDEGALAVAMEKVTVLTGQSHKDIWQLADDYPVINPQPADIQQWVEFARANNYTIKSAEAQRDGAHESAKAKKANHYPTLSATLGYQDMDNQLDFGEINDYNDYNTNGSSIGLNLNVPIYSGGAISAQSRQAYQQYNAAIESYSGAVRNTTQATRAYYVNVTTGVAQTKARKQSITSNKSALDATQAGYEVGTRNIVDVLSVEEQLFSAVRDYATARYGYIVSSLKLKQQAGTLSPQDIYDLNKWLHAPRLAAKQ</sequence>
<feature type="chain" id="PRO_5018045569" evidence="8">
    <location>
        <begin position="24"/>
        <end position="461"/>
    </location>
</feature>
<dbReference type="InterPro" id="IPR010130">
    <property type="entry name" value="T1SS_OMP_TolC"/>
</dbReference>
<dbReference type="PANTHER" id="PTHR30026:SF20">
    <property type="entry name" value="OUTER MEMBRANE PROTEIN TOLC"/>
    <property type="match status" value="1"/>
</dbReference>